<feature type="domain" description="DUF547" evidence="1">
    <location>
        <begin position="86"/>
        <end position="192"/>
    </location>
</feature>
<dbReference type="AlphaFoldDB" id="A0A3B1DKR3"/>
<name>A0A3B1DKR3_9ZZZZ</name>
<dbReference type="PANTHER" id="PTHR46361">
    <property type="entry name" value="ELECTRON CARRIER/ PROTEIN DISULFIDE OXIDOREDUCTASE"/>
    <property type="match status" value="1"/>
</dbReference>
<dbReference type="EMBL" id="UOGJ01000127">
    <property type="protein sequence ID" value="VAX37373.1"/>
    <property type="molecule type" value="Genomic_DNA"/>
</dbReference>
<dbReference type="PANTHER" id="PTHR46361:SF3">
    <property type="entry name" value="ELECTRON CARRIER_ PROTEIN DISULFIDE OXIDOREDUCTASE"/>
    <property type="match status" value="1"/>
</dbReference>
<gene>
    <name evidence="2" type="ORF">MNBD_UNCLBAC01-903</name>
</gene>
<protein>
    <recommendedName>
        <fullName evidence="1">DUF547 domain-containing protein</fullName>
    </recommendedName>
</protein>
<dbReference type="InterPro" id="IPR006869">
    <property type="entry name" value="DUF547"/>
</dbReference>
<evidence type="ECO:0000313" key="2">
    <source>
        <dbReference type="EMBL" id="VAX37373.1"/>
    </source>
</evidence>
<reference evidence="2" key="1">
    <citation type="submission" date="2018-06" db="EMBL/GenBank/DDBJ databases">
        <authorList>
            <person name="Zhirakovskaya E."/>
        </authorList>
    </citation>
    <scope>NUCLEOTIDE SEQUENCE</scope>
</reference>
<evidence type="ECO:0000259" key="1">
    <source>
        <dbReference type="Pfam" id="PF04784"/>
    </source>
</evidence>
<dbReference type="Pfam" id="PF04784">
    <property type="entry name" value="DUF547"/>
    <property type="match status" value="1"/>
</dbReference>
<accession>A0A3B1DKR3</accession>
<sequence>MNKKLLLLLFIGFFALLIWGTEKPVAAQETPKKESNQEKIIDYTLWENVLSTYVDKHGQVNYKTLKSNRTELDQFIKYIEKVDIKKLSTKNEIKAFWINAYNAITIQVAIDNYPFKSFRMLNFGLVWKLPRNIAQTKHSLEHIEHKIIRKMRDPRIHFALNCASIGCPRLPMEPFYPDKLEEQLDYETWRFINDPERIRLDQSTQTLYYSELLDWYEKDFLAVSKDITTYIKRYLNKDDQKYLENNNVKLKKIKYDWGLNEQ</sequence>
<proteinExistence type="predicted"/>
<organism evidence="2">
    <name type="scientific">hydrothermal vent metagenome</name>
    <dbReference type="NCBI Taxonomy" id="652676"/>
    <lineage>
        <taxon>unclassified sequences</taxon>
        <taxon>metagenomes</taxon>
        <taxon>ecological metagenomes</taxon>
    </lineage>
</organism>